<dbReference type="HOGENOM" id="CLU_2969835_0_0_9"/>
<gene>
    <name evidence="1" type="ORF">BMMGA3_14010</name>
</gene>
<protein>
    <submittedName>
        <fullName evidence="1">Uncharacterized protein</fullName>
    </submittedName>
</protein>
<dbReference type="Proteomes" id="UP000027602">
    <property type="component" value="Chromosome"/>
</dbReference>
<dbReference type="EMBL" id="CP007739">
    <property type="protein sequence ID" value="AIE61160.1"/>
    <property type="molecule type" value="Genomic_DNA"/>
</dbReference>
<evidence type="ECO:0000313" key="2">
    <source>
        <dbReference type="Proteomes" id="UP000027602"/>
    </source>
</evidence>
<dbReference type="AlphaFoldDB" id="I3DUP1"/>
<reference evidence="1 2" key="1">
    <citation type="journal article" date="2015" name="BMC Genomics">
        <title>Transcriptome analysis of thermophilic methylotrophic Bacillus methanolicus MGA3 using RNA-sequencing provides detailed insights into its previously uncharted transcriptional landscape.</title>
        <authorList>
            <person name="Irla M."/>
            <person name="Neshat A."/>
            <person name="Brautaset T."/>
            <person name="Ruckert C."/>
            <person name="Kalinowski J."/>
            <person name="Wendisch V.F."/>
        </authorList>
    </citation>
    <scope>NUCLEOTIDE SEQUENCE [LARGE SCALE GENOMIC DNA]</scope>
    <source>
        <strain evidence="2">MGA3 / ATCC 53907</strain>
    </source>
</reference>
<dbReference type="KEGG" id="bmet:BMMGA3_14010"/>
<proteinExistence type="predicted"/>
<accession>I3DUP1</accession>
<name>I3DUP1_BACMM</name>
<evidence type="ECO:0000313" key="1">
    <source>
        <dbReference type="EMBL" id="AIE61160.1"/>
    </source>
</evidence>
<keyword evidence="2" id="KW-1185">Reference proteome</keyword>
<sequence length="58" mass="6568">MIAGDVKELSNDQTSILIKHSLVIQQINFQEEKTDVDEPLAVQIGTKLKRKSPVYTKK</sequence>
<organism evidence="1 2">
    <name type="scientific">Bacillus methanolicus (strain MGA3 / ATCC 53907)</name>
    <dbReference type="NCBI Taxonomy" id="796606"/>
    <lineage>
        <taxon>Bacteria</taxon>
        <taxon>Bacillati</taxon>
        <taxon>Bacillota</taxon>
        <taxon>Bacilli</taxon>
        <taxon>Bacillales</taxon>
        <taxon>Bacillaceae</taxon>
        <taxon>Bacillus</taxon>
    </lineage>
</organism>